<keyword evidence="1" id="KW-0812">Transmembrane</keyword>
<feature type="transmembrane region" description="Helical" evidence="1">
    <location>
        <begin position="161"/>
        <end position="181"/>
    </location>
</feature>
<accession>A0A916S9I9</accession>
<sequence>MGERAPFNLKDLVLRVFIVLIAGVAILRFVLFLTDLFWEDEHSQFSHLLIAVITSVLTFILLFAMLKYDRFSWNQLGQGTLKQNVKSFLLGLFLWIVPAAIGLVICISLGWVDLKLNSNIDTLLWSILLLFVTVFFMEALPEEFIFRGYIYQYLNVVFPHWATIIIQTLLFSLFAYLIGAMYSMEQIQFIPGFAIILGIFRAISGSVWTSIGFHVAIMTATQILGPVHGLFEVSNMFTLQFIAFILLPSTIGAIVLSFMFTNFKWGNKEAL</sequence>
<keyword evidence="1" id="KW-0472">Membrane</keyword>
<reference evidence="3" key="1">
    <citation type="journal article" date="2014" name="Int. J. Syst. Evol. Microbiol.">
        <title>Complete genome sequence of Corynebacterium casei LMG S-19264T (=DSM 44701T), isolated from a smear-ripened cheese.</title>
        <authorList>
            <consortium name="US DOE Joint Genome Institute (JGI-PGF)"/>
            <person name="Walter F."/>
            <person name="Albersmeier A."/>
            <person name="Kalinowski J."/>
            <person name="Ruckert C."/>
        </authorList>
    </citation>
    <scope>NUCLEOTIDE SEQUENCE</scope>
    <source>
        <strain evidence="3">CGMCC 1.12408</strain>
    </source>
</reference>
<dbReference type="EMBL" id="BMEY01000026">
    <property type="protein sequence ID" value="GGA89926.1"/>
    <property type="molecule type" value="Genomic_DNA"/>
</dbReference>
<gene>
    <name evidence="3" type="ORF">GCM10008025_35640</name>
</gene>
<feature type="transmembrane region" description="Helical" evidence="1">
    <location>
        <begin position="12"/>
        <end position="33"/>
    </location>
</feature>
<dbReference type="AlphaFoldDB" id="A0A916S9I9"/>
<reference evidence="3" key="2">
    <citation type="submission" date="2020-09" db="EMBL/GenBank/DDBJ databases">
        <authorList>
            <person name="Sun Q."/>
            <person name="Zhou Y."/>
        </authorList>
    </citation>
    <scope>NUCLEOTIDE SEQUENCE</scope>
    <source>
        <strain evidence="3">CGMCC 1.12408</strain>
    </source>
</reference>
<protein>
    <recommendedName>
        <fullName evidence="2">CAAX prenyl protease 2/Lysostaphin resistance protein A-like domain-containing protein</fullName>
    </recommendedName>
</protein>
<dbReference type="Proteomes" id="UP000613512">
    <property type="component" value="Unassembled WGS sequence"/>
</dbReference>
<evidence type="ECO:0000259" key="2">
    <source>
        <dbReference type="Pfam" id="PF02517"/>
    </source>
</evidence>
<feature type="transmembrane region" description="Helical" evidence="1">
    <location>
        <begin position="237"/>
        <end position="260"/>
    </location>
</feature>
<evidence type="ECO:0000313" key="3">
    <source>
        <dbReference type="EMBL" id="GGA89926.1"/>
    </source>
</evidence>
<dbReference type="GO" id="GO:0004175">
    <property type="term" value="F:endopeptidase activity"/>
    <property type="evidence" value="ECO:0007669"/>
    <property type="project" value="UniProtKB-ARBA"/>
</dbReference>
<organism evidence="3 4">
    <name type="scientific">Ornithinibacillus halotolerans</name>
    <dbReference type="NCBI Taxonomy" id="1274357"/>
    <lineage>
        <taxon>Bacteria</taxon>
        <taxon>Bacillati</taxon>
        <taxon>Bacillota</taxon>
        <taxon>Bacilli</taxon>
        <taxon>Bacillales</taxon>
        <taxon>Bacillaceae</taxon>
        <taxon>Ornithinibacillus</taxon>
    </lineage>
</organism>
<dbReference type="Pfam" id="PF02517">
    <property type="entry name" value="Rce1-like"/>
    <property type="match status" value="1"/>
</dbReference>
<dbReference type="GO" id="GO:0080120">
    <property type="term" value="P:CAAX-box protein maturation"/>
    <property type="evidence" value="ECO:0007669"/>
    <property type="project" value="UniProtKB-ARBA"/>
</dbReference>
<dbReference type="InterPro" id="IPR003675">
    <property type="entry name" value="Rce1/LyrA-like_dom"/>
</dbReference>
<name>A0A916S9I9_9BACI</name>
<comment type="caution">
    <text evidence="3">The sequence shown here is derived from an EMBL/GenBank/DDBJ whole genome shotgun (WGS) entry which is preliminary data.</text>
</comment>
<feature type="transmembrane region" description="Helical" evidence="1">
    <location>
        <begin position="45"/>
        <end position="66"/>
    </location>
</feature>
<evidence type="ECO:0000256" key="1">
    <source>
        <dbReference type="SAM" id="Phobius"/>
    </source>
</evidence>
<keyword evidence="4" id="KW-1185">Reference proteome</keyword>
<evidence type="ECO:0000313" key="4">
    <source>
        <dbReference type="Proteomes" id="UP000613512"/>
    </source>
</evidence>
<keyword evidence="1" id="KW-1133">Transmembrane helix</keyword>
<feature type="transmembrane region" description="Helical" evidence="1">
    <location>
        <begin position="87"/>
        <end position="111"/>
    </location>
</feature>
<dbReference type="RefSeq" id="WP_188386036.1">
    <property type="nucleotide sequence ID" value="NZ_BMEY01000026.1"/>
</dbReference>
<proteinExistence type="predicted"/>
<feature type="transmembrane region" description="Helical" evidence="1">
    <location>
        <begin position="123"/>
        <end position="140"/>
    </location>
</feature>
<feature type="domain" description="CAAX prenyl protease 2/Lysostaphin resistance protein A-like" evidence="2">
    <location>
        <begin position="125"/>
        <end position="217"/>
    </location>
</feature>